<comment type="caution">
    <text evidence="4">The sequence shown here is derived from an EMBL/GenBank/DDBJ whole genome shotgun (WGS) entry which is preliminary data.</text>
</comment>
<dbReference type="EMBL" id="JBHTOP010000002">
    <property type="protein sequence ID" value="MFD1670628.1"/>
    <property type="molecule type" value="Genomic_DNA"/>
</dbReference>
<evidence type="ECO:0000259" key="3">
    <source>
        <dbReference type="PROSITE" id="PS50977"/>
    </source>
</evidence>
<dbReference type="InterPro" id="IPR009057">
    <property type="entry name" value="Homeodomain-like_sf"/>
</dbReference>
<feature type="domain" description="HTH tetR-type" evidence="3">
    <location>
        <begin position="14"/>
        <end position="74"/>
    </location>
</feature>
<dbReference type="PANTHER" id="PTHR43479:SF16">
    <property type="entry name" value="HTH TETR-TYPE DOMAIN-CONTAINING PROTEIN"/>
    <property type="match status" value="1"/>
</dbReference>
<dbReference type="PROSITE" id="PS50977">
    <property type="entry name" value="HTH_TETR_2"/>
    <property type="match status" value="1"/>
</dbReference>
<evidence type="ECO:0000256" key="1">
    <source>
        <dbReference type="ARBA" id="ARBA00023125"/>
    </source>
</evidence>
<dbReference type="RefSeq" id="WP_125712508.1">
    <property type="nucleotide sequence ID" value="NZ_JBHTOP010000002.1"/>
</dbReference>
<dbReference type="SUPFAM" id="SSF46689">
    <property type="entry name" value="Homeodomain-like"/>
    <property type="match status" value="1"/>
</dbReference>
<evidence type="ECO:0000256" key="2">
    <source>
        <dbReference type="PROSITE-ProRule" id="PRU00335"/>
    </source>
</evidence>
<sequence>MKYDLTKKRSRSAQRTLDAFSEAMLTLIGQKNFEKININELCDLSNFPRATFYNYFDDKFDLLDYCWYLLIAEAHLDELSNKPQYTLLEACNYAFDHVYDLFKHREVLLKAIVANNSPTGSLITSFITSVRFTTRQLFYQYFDTQKNNLPTKLVADHVSNTILLLIEWIFLKNHDVSKAEAHNYIEKFLGNLC</sequence>
<dbReference type="PANTHER" id="PTHR43479">
    <property type="entry name" value="ACREF/ENVCD OPERON REPRESSOR-RELATED"/>
    <property type="match status" value="1"/>
</dbReference>
<keyword evidence="5" id="KW-1185">Reference proteome</keyword>
<accession>A0ABW4J4W4</accession>
<dbReference type="Proteomes" id="UP001597267">
    <property type="component" value="Unassembled WGS sequence"/>
</dbReference>
<feature type="DNA-binding region" description="H-T-H motif" evidence="2">
    <location>
        <begin position="37"/>
        <end position="56"/>
    </location>
</feature>
<dbReference type="Gene3D" id="1.10.357.10">
    <property type="entry name" value="Tetracycline Repressor, domain 2"/>
    <property type="match status" value="1"/>
</dbReference>
<name>A0ABW4J4W4_9LACO</name>
<organism evidence="4 5">
    <name type="scientific">Agrilactobacillus yilanensis</name>
    <dbReference type="NCBI Taxonomy" id="2485997"/>
    <lineage>
        <taxon>Bacteria</taxon>
        <taxon>Bacillati</taxon>
        <taxon>Bacillota</taxon>
        <taxon>Bacilli</taxon>
        <taxon>Lactobacillales</taxon>
        <taxon>Lactobacillaceae</taxon>
        <taxon>Agrilactobacillus</taxon>
    </lineage>
</organism>
<protein>
    <submittedName>
        <fullName evidence="4">TetR/AcrR family transcriptional regulator</fullName>
    </submittedName>
</protein>
<gene>
    <name evidence="4" type="ORF">ACFQ5M_00815</name>
</gene>
<dbReference type="InterPro" id="IPR001647">
    <property type="entry name" value="HTH_TetR"/>
</dbReference>
<dbReference type="InterPro" id="IPR050624">
    <property type="entry name" value="HTH-type_Tx_Regulator"/>
</dbReference>
<proteinExistence type="predicted"/>
<keyword evidence="1 2" id="KW-0238">DNA-binding</keyword>
<reference evidence="5" key="1">
    <citation type="journal article" date="2019" name="Int. J. Syst. Evol. Microbiol.">
        <title>The Global Catalogue of Microorganisms (GCM) 10K type strain sequencing project: providing services to taxonomists for standard genome sequencing and annotation.</title>
        <authorList>
            <consortium name="The Broad Institute Genomics Platform"/>
            <consortium name="The Broad Institute Genome Sequencing Center for Infectious Disease"/>
            <person name="Wu L."/>
            <person name="Ma J."/>
        </authorList>
    </citation>
    <scope>NUCLEOTIDE SEQUENCE [LARGE SCALE GENOMIC DNA]</scope>
    <source>
        <strain evidence="5">CCM 8896</strain>
    </source>
</reference>
<evidence type="ECO:0000313" key="4">
    <source>
        <dbReference type="EMBL" id="MFD1670628.1"/>
    </source>
</evidence>
<evidence type="ECO:0000313" key="5">
    <source>
        <dbReference type="Proteomes" id="UP001597267"/>
    </source>
</evidence>